<dbReference type="AlphaFoldDB" id="A0A6C0BLY9"/>
<name>A0A6C0BLY9_9ZZZZ</name>
<dbReference type="EMBL" id="MN739195">
    <property type="protein sequence ID" value="QHS93032.1"/>
    <property type="molecule type" value="Genomic_DNA"/>
</dbReference>
<proteinExistence type="predicted"/>
<sequence length="45" mass="5454">MLKILLMKLTRSSLYSLQLQIQYVLYHLILYMDYIITSRLCNLET</sequence>
<accession>A0A6C0BLY9</accession>
<organism evidence="1">
    <name type="scientific">viral metagenome</name>
    <dbReference type="NCBI Taxonomy" id="1070528"/>
    <lineage>
        <taxon>unclassified sequences</taxon>
        <taxon>metagenomes</taxon>
        <taxon>organismal metagenomes</taxon>
    </lineage>
</organism>
<evidence type="ECO:0000313" key="1">
    <source>
        <dbReference type="EMBL" id="QHS93032.1"/>
    </source>
</evidence>
<reference evidence="1" key="1">
    <citation type="journal article" date="2020" name="Nature">
        <title>Giant virus diversity and host interactions through global metagenomics.</title>
        <authorList>
            <person name="Schulz F."/>
            <person name="Roux S."/>
            <person name="Paez-Espino D."/>
            <person name="Jungbluth S."/>
            <person name="Walsh D.A."/>
            <person name="Denef V.J."/>
            <person name="McMahon K.D."/>
            <person name="Konstantinidis K.T."/>
            <person name="Eloe-Fadrosh E.A."/>
            <person name="Kyrpides N.C."/>
            <person name="Woyke T."/>
        </authorList>
    </citation>
    <scope>NUCLEOTIDE SEQUENCE</scope>
    <source>
        <strain evidence="1">GVMAG-M-3300017651-5</strain>
    </source>
</reference>
<protein>
    <submittedName>
        <fullName evidence="1">Uncharacterized protein</fullName>
    </submittedName>
</protein>